<reference evidence="3 4" key="1">
    <citation type="submission" date="2015-09" db="EMBL/GenBank/DDBJ databases">
        <title>Draft genome sequence of Hydrogenibacillus schlegelii DSM 2000.</title>
        <authorList>
            <person name="Hemp J."/>
        </authorList>
    </citation>
    <scope>NUCLEOTIDE SEQUENCE [LARGE SCALE GENOMIC DNA]</scope>
    <source>
        <strain evidence="3 4">MA 48</strain>
    </source>
</reference>
<dbReference type="STRING" id="1484.SA87_02405"/>
<organism evidence="3 4">
    <name type="scientific">Hydrogenibacillus schlegelii</name>
    <name type="common">Bacillus schlegelii</name>
    <dbReference type="NCBI Taxonomy" id="1484"/>
    <lineage>
        <taxon>Bacteria</taxon>
        <taxon>Bacillati</taxon>
        <taxon>Bacillota</taxon>
        <taxon>Bacilli</taxon>
        <taxon>Bacillales</taxon>
        <taxon>Bacillales Family X. Incertae Sedis</taxon>
        <taxon>Hydrogenibacillus</taxon>
    </lineage>
</organism>
<keyword evidence="4" id="KW-1185">Reference proteome</keyword>
<evidence type="ECO:0000256" key="1">
    <source>
        <dbReference type="SAM" id="MobiDB-lite"/>
    </source>
</evidence>
<feature type="compositionally biased region" description="Low complexity" evidence="1">
    <location>
        <begin position="20"/>
        <end position="31"/>
    </location>
</feature>
<comment type="caution">
    <text evidence="3">The sequence shown here is derived from an EMBL/GenBank/DDBJ whole genome shotgun (WGS) entry which is preliminary data.</text>
</comment>
<dbReference type="Proteomes" id="UP000243024">
    <property type="component" value="Unassembled WGS sequence"/>
</dbReference>
<sequence length="98" mass="10196">MDKPPWRSGLTARDRMAGVRTGRPSGRSEGSGPIGRGGRFRILGHRRGAVLTAGGAGSGESIGEGSRTAMMEVMQGVLILVFIAVAVGLVIALARRRP</sequence>
<dbReference type="AlphaFoldDB" id="A0A132NEN2"/>
<accession>A0A132NEN2</accession>
<name>A0A132NEN2_HYDSH</name>
<keyword evidence="2" id="KW-0472">Membrane</keyword>
<feature type="region of interest" description="Disordered" evidence="1">
    <location>
        <begin position="1"/>
        <end position="37"/>
    </location>
</feature>
<protein>
    <submittedName>
        <fullName evidence="3">Uncharacterized protein</fullName>
    </submittedName>
</protein>
<keyword evidence="2" id="KW-0812">Transmembrane</keyword>
<dbReference type="EMBL" id="JXBB01000055">
    <property type="protein sequence ID" value="OAR03517.1"/>
    <property type="molecule type" value="Genomic_DNA"/>
</dbReference>
<gene>
    <name evidence="3" type="ORF">SA87_02405</name>
</gene>
<keyword evidence="2" id="KW-1133">Transmembrane helix</keyword>
<proteinExistence type="predicted"/>
<evidence type="ECO:0000313" key="3">
    <source>
        <dbReference type="EMBL" id="OAR03517.1"/>
    </source>
</evidence>
<feature type="transmembrane region" description="Helical" evidence="2">
    <location>
        <begin position="73"/>
        <end position="94"/>
    </location>
</feature>
<evidence type="ECO:0000313" key="4">
    <source>
        <dbReference type="Proteomes" id="UP000243024"/>
    </source>
</evidence>
<evidence type="ECO:0000256" key="2">
    <source>
        <dbReference type="SAM" id="Phobius"/>
    </source>
</evidence>